<sequence length="428" mass="49695">MSKTLLEKISSVESLKKAWDNLDKTNKSSHGISKETIEDFEKNKDDKITSISSLLLKGKYFFSPNRAVLIPKNNGKFRPLQIPEISDRVVLKSIAIELEEVFKELLEKSNGFSFAYQKGLGTKDAIFKIIEHYKNGYIYSLEADLINFFGKVNKEDLLNNYIYPKLQDDSINKLLDKALNQELGGLDDFDVEKRSNFKDVDKGIPQGSPLSPLFSNIFLSPFDQFLIERDYKLVRYADDFVILCKTKEECEKAYEDCCKILKELKLDIHSLEEGEKTKILKIDVDFLTFLSVTFDGKQIYPSIANFDRLKSKIRDVCNGKVDYTVFSLLKKLINIHDGWISSFIYTNLYKYSEELDFYIDRQLFLALSKFDWKLTKASLGELPKKYKHKNKSKDCLSKEQRLNSGIPFSSKLIRDKWKSYNENLENKK</sequence>
<dbReference type="RefSeq" id="WP_338841898.1">
    <property type="nucleotide sequence ID" value="NZ_CP147988.1"/>
</dbReference>
<dbReference type="SUPFAM" id="SSF56672">
    <property type="entry name" value="DNA/RNA polymerases"/>
    <property type="match status" value="1"/>
</dbReference>
<keyword evidence="3" id="KW-0808">Transferase</keyword>
<organism evidence="3 4">
    <name type="scientific">Flavobacterium ginsenosidimutans</name>
    <dbReference type="NCBI Taxonomy" id="687844"/>
    <lineage>
        <taxon>Bacteria</taxon>
        <taxon>Pseudomonadati</taxon>
        <taxon>Bacteroidota</taxon>
        <taxon>Flavobacteriia</taxon>
        <taxon>Flavobacteriales</taxon>
        <taxon>Flavobacteriaceae</taxon>
        <taxon>Flavobacterium</taxon>
    </lineage>
</organism>
<dbReference type="Proteomes" id="UP001447857">
    <property type="component" value="Chromosome"/>
</dbReference>
<gene>
    <name evidence="3" type="ORF">V6624_12210</name>
</gene>
<dbReference type="InterPro" id="IPR051083">
    <property type="entry name" value="GrpII_Intron_Splice-Mob/Def"/>
</dbReference>
<evidence type="ECO:0000313" key="3">
    <source>
        <dbReference type="EMBL" id="WXK52394.1"/>
    </source>
</evidence>
<dbReference type="PANTHER" id="PTHR34047">
    <property type="entry name" value="NUCLEAR INTRON MATURASE 1, MITOCHONDRIAL-RELATED"/>
    <property type="match status" value="1"/>
</dbReference>
<reference evidence="3 4" key="1">
    <citation type="submission" date="2024-02" db="EMBL/GenBank/DDBJ databases">
        <title>complete genome of Flavobacterium ginsenosidimutans Str. YTB16.</title>
        <authorList>
            <person name="Wang Q."/>
        </authorList>
    </citation>
    <scope>NUCLEOTIDE SEQUENCE [LARGE SCALE GENOMIC DNA]</scope>
    <source>
        <strain evidence="3 4">YTB16</strain>
    </source>
</reference>
<name>A0ABZ2QEC0_9FLAO</name>
<keyword evidence="3" id="KW-0548">Nucleotidyltransferase</keyword>
<comment type="similarity">
    <text evidence="1">Belongs to the bacterial reverse transcriptase family.</text>
</comment>
<keyword evidence="4" id="KW-1185">Reference proteome</keyword>
<dbReference type="Pfam" id="PF00078">
    <property type="entry name" value="RVT_1"/>
    <property type="match status" value="1"/>
</dbReference>
<dbReference type="InterPro" id="IPR000477">
    <property type="entry name" value="RT_dom"/>
</dbReference>
<evidence type="ECO:0000313" key="4">
    <source>
        <dbReference type="Proteomes" id="UP001447857"/>
    </source>
</evidence>
<dbReference type="CDD" id="cd01651">
    <property type="entry name" value="RT_G2_intron"/>
    <property type="match status" value="1"/>
</dbReference>
<feature type="domain" description="Reverse transcriptase" evidence="2">
    <location>
        <begin position="51"/>
        <end position="294"/>
    </location>
</feature>
<dbReference type="PANTHER" id="PTHR34047:SF8">
    <property type="entry name" value="PROTEIN YKFC"/>
    <property type="match status" value="1"/>
</dbReference>
<dbReference type="GO" id="GO:0003964">
    <property type="term" value="F:RNA-directed DNA polymerase activity"/>
    <property type="evidence" value="ECO:0007669"/>
    <property type="project" value="UniProtKB-KW"/>
</dbReference>
<proteinExistence type="inferred from homology"/>
<dbReference type="InterPro" id="IPR043502">
    <property type="entry name" value="DNA/RNA_pol_sf"/>
</dbReference>
<protein>
    <submittedName>
        <fullName evidence="3">Reverse transcriptase domain-containing protein</fullName>
    </submittedName>
</protein>
<dbReference type="EMBL" id="CP147988">
    <property type="protein sequence ID" value="WXK52394.1"/>
    <property type="molecule type" value="Genomic_DNA"/>
</dbReference>
<evidence type="ECO:0000259" key="2">
    <source>
        <dbReference type="PROSITE" id="PS50878"/>
    </source>
</evidence>
<keyword evidence="3" id="KW-0695">RNA-directed DNA polymerase</keyword>
<dbReference type="PROSITE" id="PS50878">
    <property type="entry name" value="RT_POL"/>
    <property type="match status" value="1"/>
</dbReference>
<accession>A0ABZ2QEC0</accession>
<evidence type="ECO:0000256" key="1">
    <source>
        <dbReference type="ARBA" id="ARBA00034120"/>
    </source>
</evidence>